<evidence type="ECO:0000313" key="10">
    <source>
        <dbReference type="Proteomes" id="UP000026915"/>
    </source>
</evidence>
<name>A0A061DNN2_THECC</name>
<proteinExistence type="inferred from homology"/>
<keyword evidence="4 8" id="KW-0560">Oxidoreductase</keyword>
<dbReference type="PANTHER" id="PTHR47947:SF24">
    <property type="entry name" value="ISOFLAVONE 2'-HYDROXYLASE-LIKE"/>
    <property type="match status" value="1"/>
</dbReference>
<evidence type="ECO:0000256" key="8">
    <source>
        <dbReference type="RuleBase" id="RU000461"/>
    </source>
</evidence>
<dbReference type="InterPro" id="IPR036396">
    <property type="entry name" value="Cyt_P450_sf"/>
</dbReference>
<feature type="binding site" description="axial binding residue" evidence="7">
    <location>
        <position position="312"/>
    </location>
    <ligand>
        <name>heme</name>
        <dbReference type="ChEBI" id="CHEBI:30413"/>
    </ligand>
    <ligandPart>
        <name>Fe</name>
        <dbReference type="ChEBI" id="CHEBI:18248"/>
    </ligandPart>
</feature>
<evidence type="ECO:0000313" key="9">
    <source>
        <dbReference type="EMBL" id="EOX91573.1"/>
    </source>
</evidence>
<keyword evidence="6 8" id="KW-0503">Monooxygenase</keyword>
<dbReference type="AlphaFoldDB" id="A0A061DNN2"/>
<dbReference type="PANTHER" id="PTHR47947">
    <property type="entry name" value="CYTOCHROME P450 82C3-RELATED"/>
    <property type="match status" value="1"/>
</dbReference>
<evidence type="ECO:0000256" key="3">
    <source>
        <dbReference type="ARBA" id="ARBA00022723"/>
    </source>
</evidence>
<gene>
    <name evidence="9" type="ORF">TCM_000712</name>
</gene>
<dbReference type="STRING" id="3641.A0A061DNN2"/>
<evidence type="ECO:0000256" key="7">
    <source>
        <dbReference type="PIRSR" id="PIRSR602401-1"/>
    </source>
</evidence>
<accession>A0A061DNN2</accession>
<dbReference type="InterPro" id="IPR050651">
    <property type="entry name" value="Plant_Cytochrome_P450_Monoox"/>
</dbReference>
<dbReference type="InterPro" id="IPR002401">
    <property type="entry name" value="Cyt_P450_E_grp-I"/>
</dbReference>
<keyword evidence="5 7" id="KW-0408">Iron</keyword>
<protein>
    <submittedName>
        <fullName evidence="9">Cytochrome P450, family 81, subfamily D, polypeptide 8, putative</fullName>
    </submittedName>
</protein>
<dbReference type="GO" id="GO:0020037">
    <property type="term" value="F:heme binding"/>
    <property type="evidence" value="ECO:0007669"/>
    <property type="project" value="InterPro"/>
</dbReference>
<organism evidence="9 10">
    <name type="scientific">Theobroma cacao</name>
    <name type="common">Cacao</name>
    <name type="synonym">Cocoa</name>
    <dbReference type="NCBI Taxonomy" id="3641"/>
    <lineage>
        <taxon>Eukaryota</taxon>
        <taxon>Viridiplantae</taxon>
        <taxon>Streptophyta</taxon>
        <taxon>Embryophyta</taxon>
        <taxon>Tracheophyta</taxon>
        <taxon>Spermatophyta</taxon>
        <taxon>Magnoliopsida</taxon>
        <taxon>eudicotyledons</taxon>
        <taxon>Gunneridae</taxon>
        <taxon>Pentapetalae</taxon>
        <taxon>rosids</taxon>
        <taxon>malvids</taxon>
        <taxon>Malvales</taxon>
        <taxon>Malvaceae</taxon>
        <taxon>Byttnerioideae</taxon>
        <taxon>Theobroma</taxon>
    </lineage>
</organism>
<dbReference type="GO" id="GO:0016709">
    <property type="term" value="F:oxidoreductase activity, acting on paired donors, with incorporation or reduction of molecular oxygen, NAD(P)H as one donor, and incorporation of one atom of oxygen"/>
    <property type="evidence" value="ECO:0000318"/>
    <property type="project" value="GO_Central"/>
</dbReference>
<keyword evidence="2 7" id="KW-0349">Heme</keyword>
<dbReference type="PRINTS" id="PR00385">
    <property type="entry name" value="P450"/>
</dbReference>
<dbReference type="InterPro" id="IPR017972">
    <property type="entry name" value="Cyt_P450_CS"/>
</dbReference>
<dbReference type="EMBL" id="CM001879">
    <property type="protein sequence ID" value="EOX91573.1"/>
    <property type="molecule type" value="Genomic_DNA"/>
</dbReference>
<dbReference type="InParanoid" id="A0A061DNN2"/>
<dbReference type="GO" id="GO:0016020">
    <property type="term" value="C:membrane"/>
    <property type="evidence" value="ECO:0000318"/>
    <property type="project" value="GO_Central"/>
</dbReference>
<dbReference type="Gramene" id="EOX91573">
    <property type="protein sequence ID" value="EOX91573"/>
    <property type="gene ID" value="TCM_000712"/>
</dbReference>
<dbReference type="PROSITE" id="PS00086">
    <property type="entry name" value="CYTOCHROME_P450"/>
    <property type="match status" value="1"/>
</dbReference>
<dbReference type="SUPFAM" id="SSF48264">
    <property type="entry name" value="Cytochrome P450"/>
    <property type="match status" value="1"/>
</dbReference>
<dbReference type="eggNOG" id="KOG0156">
    <property type="taxonomic scope" value="Eukaryota"/>
</dbReference>
<comment type="similarity">
    <text evidence="1 8">Belongs to the cytochrome P450 family.</text>
</comment>
<evidence type="ECO:0000256" key="1">
    <source>
        <dbReference type="ARBA" id="ARBA00010617"/>
    </source>
</evidence>
<evidence type="ECO:0000256" key="2">
    <source>
        <dbReference type="ARBA" id="ARBA00022617"/>
    </source>
</evidence>
<evidence type="ECO:0000256" key="4">
    <source>
        <dbReference type="ARBA" id="ARBA00023002"/>
    </source>
</evidence>
<dbReference type="Proteomes" id="UP000026915">
    <property type="component" value="Chromosome 1"/>
</dbReference>
<dbReference type="Pfam" id="PF00067">
    <property type="entry name" value="p450"/>
    <property type="match status" value="1"/>
</dbReference>
<dbReference type="PRINTS" id="PR00463">
    <property type="entry name" value="EP450I"/>
</dbReference>
<dbReference type="Gene3D" id="1.10.630.10">
    <property type="entry name" value="Cytochrome P450"/>
    <property type="match status" value="1"/>
</dbReference>
<keyword evidence="10" id="KW-1185">Reference proteome</keyword>
<sequence length="334" mass="38038">MLVVSSASAVEECFSKNDIIFADRPRFTISTLASSSYGDHWRNLRHIITLEVLSSNHLNMTTGIRKDEIKNLIRKLYHISADGLTKVELRPLFSELTFNIAIRMITGKRKGCVKNVKKLGRKIDVFFQGSIDEHKRNKGDSESGSTMIDHLLSLQELQPEYYTDEIIKRPCTEYNRAGSHTSAVTVEWAMSNLLNHPDVLKKVRDELDAFLDSKQLLDETDLSKLHYLQNTISETFRLYPTTPVITPHMSSDYCTIGGYSIPPKTILLVNSWTIHRDHKLWDDPTCFNPERFDTAEVNAYKLLPFGLGRRACPAMGLANRVIAWTLGSLIQCFE</sequence>
<keyword evidence="3 7" id="KW-0479">Metal-binding</keyword>
<dbReference type="GO" id="GO:0005506">
    <property type="term" value="F:iron ion binding"/>
    <property type="evidence" value="ECO:0007669"/>
    <property type="project" value="InterPro"/>
</dbReference>
<dbReference type="InterPro" id="IPR001128">
    <property type="entry name" value="Cyt_P450"/>
</dbReference>
<comment type="cofactor">
    <cofactor evidence="7">
        <name>heme</name>
        <dbReference type="ChEBI" id="CHEBI:30413"/>
    </cofactor>
</comment>
<evidence type="ECO:0000256" key="5">
    <source>
        <dbReference type="ARBA" id="ARBA00023004"/>
    </source>
</evidence>
<evidence type="ECO:0000256" key="6">
    <source>
        <dbReference type="ARBA" id="ARBA00023033"/>
    </source>
</evidence>
<reference evidence="9 10" key="1">
    <citation type="journal article" date="2013" name="Genome Biol.">
        <title>The genome sequence of the most widely cultivated cacao type and its use to identify candidate genes regulating pod color.</title>
        <authorList>
            <person name="Motamayor J.C."/>
            <person name="Mockaitis K."/>
            <person name="Schmutz J."/>
            <person name="Haiminen N."/>
            <person name="Iii D.L."/>
            <person name="Cornejo O."/>
            <person name="Findley S.D."/>
            <person name="Zheng P."/>
            <person name="Utro F."/>
            <person name="Royaert S."/>
            <person name="Saski C."/>
            <person name="Jenkins J."/>
            <person name="Podicheti R."/>
            <person name="Zhao M."/>
            <person name="Scheffler B.E."/>
            <person name="Stack J.C."/>
            <person name="Feltus F.A."/>
            <person name="Mustiga G.M."/>
            <person name="Amores F."/>
            <person name="Phillips W."/>
            <person name="Marelli J.P."/>
            <person name="May G.D."/>
            <person name="Shapiro H."/>
            <person name="Ma J."/>
            <person name="Bustamante C.D."/>
            <person name="Schnell R.J."/>
            <person name="Main D."/>
            <person name="Gilbert D."/>
            <person name="Parida L."/>
            <person name="Kuhn D.N."/>
        </authorList>
    </citation>
    <scope>NUCLEOTIDE SEQUENCE [LARGE SCALE GENOMIC DNA]</scope>
    <source>
        <strain evidence="10">cv. Matina 1-6</strain>
    </source>
</reference>
<dbReference type="OMA" id="RRICKFE"/>
<dbReference type="HOGENOM" id="CLU_001570_4_0_1"/>